<keyword evidence="2" id="KW-1185">Reference proteome</keyword>
<dbReference type="AlphaFoldDB" id="A0A417YC02"/>
<gene>
    <name evidence="1" type="ORF">D1B32_18750</name>
</gene>
<protein>
    <submittedName>
        <fullName evidence="1">Uncharacterized protein</fullName>
    </submittedName>
</protein>
<name>A0A417YC02_9BACI</name>
<sequence>MPITIDFFKKYFLTYTSDKVRYEHHTELALDNRDLESFIQKLTININAVSYADQYKKTINSFENLFDCSSFQAEHYFYNNALKVIKDLAIQNMVENRRISKREFLEKIDNKKLLFNEWFVALKGKKQFLAELRKEYFTTLNSSHFERFFLIEIDESNYLRSSLKELLFLISRKWSNLSRRAPIPFCPYVYIHNIPAL</sequence>
<dbReference type="EMBL" id="QWEH01000016">
    <property type="protein sequence ID" value="RHW30111.1"/>
    <property type="molecule type" value="Genomic_DNA"/>
</dbReference>
<dbReference type="RefSeq" id="WP_095312673.1">
    <property type="nucleotide sequence ID" value="NZ_PHUT01000017.1"/>
</dbReference>
<evidence type="ECO:0000313" key="2">
    <source>
        <dbReference type="Proteomes" id="UP000285456"/>
    </source>
</evidence>
<comment type="caution">
    <text evidence="1">The sequence shown here is derived from an EMBL/GenBank/DDBJ whole genome shotgun (WGS) entry which is preliminary data.</text>
</comment>
<dbReference type="OrthoDB" id="8403777at2"/>
<accession>A0A417YC02</accession>
<reference evidence="1 2" key="1">
    <citation type="journal article" date="2007" name="Int. J. Syst. Evol. Microbiol.">
        <title>Oceanobacillus profundus sp. nov., isolated from a deep-sea sediment core.</title>
        <authorList>
            <person name="Kim Y.G."/>
            <person name="Choi D.H."/>
            <person name="Hyun S."/>
            <person name="Cho B.C."/>
        </authorList>
    </citation>
    <scope>NUCLEOTIDE SEQUENCE [LARGE SCALE GENOMIC DNA]</scope>
    <source>
        <strain evidence="1 2">DSM 18246</strain>
    </source>
</reference>
<proteinExistence type="predicted"/>
<organism evidence="1 2">
    <name type="scientific">Oceanobacillus profundus</name>
    <dbReference type="NCBI Taxonomy" id="372463"/>
    <lineage>
        <taxon>Bacteria</taxon>
        <taxon>Bacillati</taxon>
        <taxon>Bacillota</taxon>
        <taxon>Bacilli</taxon>
        <taxon>Bacillales</taxon>
        <taxon>Bacillaceae</taxon>
        <taxon>Oceanobacillus</taxon>
    </lineage>
</organism>
<dbReference type="Proteomes" id="UP000285456">
    <property type="component" value="Unassembled WGS sequence"/>
</dbReference>
<evidence type="ECO:0000313" key="1">
    <source>
        <dbReference type="EMBL" id="RHW30111.1"/>
    </source>
</evidence>